<keyword evidence="3" id="KW-1185">Reference proteome</keyword>
<evidence type="ECO:0000256" key="1">
    <source>
        <dbReference type="SAM" id="SignalP"/>
    </source>
</evidence>
<evidence type="ECO:0000313" key="2">
    <source>
        <dbReference type="EMBL" id="MQQ99765.1"/>
    </source>
</evidence>
<dbReference type="AlphaFoldDB" id="A0A843YSV9"/>
<proteinExistence type="predicted"/>
<feature type="chain" id="PRO_5032796367" evidence="1">
    <location>
        <begin position="24"/>
        <end position="186"/>
    </location>
</feature>
<dbReference type="RefSeq" id="WP_153233307.1">
    <property type="nucleotide sequence ID" value="NZ_WINI01000001.1"/>
</dbReference>
<comment type="caution">
    <text evidence="2">The sequence shown here is derived from an EMBL/GenBank/DDBJ whole genome shotgun (WGS) entry which is preliminary data.</text>
</comment>
<dbReference type="OrthoDB" id="8777313at2"/>
<evidence type="ECO:0000313" key="3">
    <source>
        <dbReference type="Proteomes" id="UP000451565"/>
    </source>
</evidence>
<protein>
    <submittedName>
        <fullName evidence="2">Uncharacterized protein</fullName>
    </submittedName>
</protein>
<name>A0A843YSV9_9BURK</name>
<feature type="signal peptide" evidence="1">
    <location>
        <begin position="1"/>
        <end position="23"/>
    </location>
</feature>
<accession>A0A843YSV9</accession>
<dbReference type="Proteomes" id="UP000451565">
    <property type="component" value="Unassembled WGS sequence"/>
</dbReference>
<keyword evidence="1" id="KW-0732">Signal</keyword>
<dbReference type="EMBL" id="WINI01000001">
    <property type="protein sequence ID" value="MQQ99765.1"/>
    <property type="molecule type" value="Genomic_DNA"/>
</dbReference>
<reference evidence="2 3" key="1">
    <citation type="submission" date="2019-10" db="EMBL/GenBank/DDBJ databases">
        <title>Glaciimonas soli sp. nov., a psychrophilic bacterium isolated from the forest soil of a high elevation mountain in Taiwan.</title>
        <authorList>
            <person name="Wang L.-T."/>
            <person name="Shieh W.Y."/>
        </authorList>
    </citation>
    <scope>NUCLEOTIDE SEQUENCE [LARGE SCALE GENOMIC DNA]</scope>
    <source>
        <strain evidence="2 3">GS1</strain>
    </source>
</reference>
<sequence>MQTSSLKSLVFCLFAAMTGTAISVPLQTESSFKSAVENSSEYAIFTVIDDRTGHSRTGCACTNFLRGAFHIEYEIGYTSEESKKVVTLILSHTDRTYHFTNPKAIANIPFYYSEKDVETARSRLEGMSNQQLREFVSSKGDLESLRQTASGSMENHNARRDSTICALIERGFSAGTGDRTDRIWIK</sequence>
<gene>
    <name evidence="2" type="ORF">GEV47_03575</name>
</gene>
<organism evidence="2 3">
    <name type="scientific">Glaciimonas soli</name>
    <dbReference type="NCBI Taxonomy" id="2590999"/>
    <lineage>
        <taxon>Bacteria</taxon>
        <taxon>Pseudomonadati</taxon>
        <taxon>Pseudomonadota</taxon>
        <taxon>Betaproteobacteria</taxon>
        <taxon>Burkholderiales</taxon>
        <taxon>Oxalobacteraceae</taxon>
        <taxon>Glaciimonas</taxon>
    </lineage>
</organism>